<name>A0A0F9MEH0_9ZZZZ</name>
<accession>A0A0F9MEH0</accession>
<dbReference type="AlphaFoldDB" id="A0A0F9MEH0"/>
<reference evidence="1" key="1">
    <citation type="journal article" date="2015" name="Nature">
        <title>Complex archaea that bridge the gap between prokaryotes and eukaryotes.</title>
        <authorList>
            <person name="Spang A."/>
            <person name="Saw J.H."/>
            <person name="Jorgensen S.L."/>
            <person name="Zaremba-Niedzwiedzka K."/>
            <person name="Martijn J."/>
            <person name="Lind A.E."/>
            <person name="van Eijk R."/>
            <person name="Schleper C."/>
            <person name="Guy L."/>
            <person name="Ettema T.J."/>
        </authorList>
    </citation>
    <scope>NUCLEOTIDE SEQUENCE</scope>
</reference>
<proteinExistence type="predicted"/>
<evidence type="ECO:0000313" key="1">
    <source>
        <dbReference type="EMBL" id="KKM67547.1"/>
    </source>
</evidence>
<sequence>MTPLKPEHCCINCCDPKHSYAYITGAATITPYMPSLQPPHIFIREPHKVYDPARETGLLSMQKTFEERKVEYEHKKEWISGGCKSLRELFNLD</sequence>
<comment type="caution">
    <text evidence="1">The sequence shown here is derived from an EMBL/GenBank/DDBJ whole genome shotgun (WGS) entry which is preliminary data.</text>
</comment>
<dbReference type="EMBL" id="LAZR01010330">
    <property type="protein sequence ID" value="KKM67547.1"/>
    <property type="molecule type" value="Genomic_DNA"/>
</dbReference>
<organism evidence="1">
    <name type="scientific">marine sediment metagenome</name>
    <dbReference type="NCBI Taxonomy" id="412755"/>
    <lineage>
        <taxon>unclassified sequences</taxon>
        <taxon>metagenomes</taxon>
        <taxon>ecological metagenomes</taxon>
    </lineage>
</organism>
<protein>
    <submittedName>
        <fullName evidence="1">Uncharacterized protein</fullName>
    </submittedName>
</protein>
<gene>
    <name evidence="1" type="ORF">LCGC14_1470090</name>
</gene>